<dbReference type="AlphaFoldDB" id="A0AAX4HQ83"/>
<reference evidence="1 2" key="1">
    <citation type="submission" date="2023-11" db="EMBL/GenBank/DDBJ databases">
        <title>Peredibacter starrii A3.12.</title>
        <authorList>
            <person name="Mitchell R.J."/>
        </authorList>
    </citation>
    <scope>NUCLEOTIDE SEQUENCE [LARGE SCALE GENOMIC DNA]</scope>
    <source>
        <strain evidence="1 2">A3.12</strain>
    </source>
</reference>
<dbReference type="EMBL" id="CP139487">
    <property type="protein sequence ID" value="WPU65503.1"/>
    <property type="molecule type" value="Genomic_DNA"/>
</dbReference>
<evidence type="ECO:0000313" key="2">
    <source>
        <dbReference type="Proteomes" id="UP001324634"/>
    </source>
</evidence>
<proteinExistence type="predicted"/>
<sequence length="137" mass="15858">MSGMTSPSYNQDFLVDTIGLTLEFLSDIILDIQTIGEFSPEREFFWNRKISKLTQDIGQFVELTTLLSKTIMSRKQQTIPGIKESHIHLLFILKAMNQAQTKQDLVALEELIKYELKDNLTQWKIDLIPQTKKLLNT</sequence>
<name>A0AAX4HQ83_9BACT</name>
<dbReference type="KEGG" id="psti:SOO65_01960"/>
<dbReference type="Proteomes" id="UP001324634">
    <property type="component" value="Chromosome"/>
</dbReference>
<organism evidence="1 2">
    <name type="scientific">Peredibacter starrii</name>
    <dbReference type="NCBI Taxonomy" id="28202"/>
    <lineage>
        <taxon>Bacteria</taxon>
        <taxon>Pseudomonadati</taxon>
        <taxon>Bdellovibrionota</taxon>
        <taxon>Bacteriovoracia</taxon>
        <taxon>Bacteriovoracales</taxon>
        <taxon>Bacteriovoracaceae</taxon>
        <taxon>Peredibacter</taxon>
    </lineage>
</organism>
<evidence type="ECO:0000313" key="1">
    <source>
        <dbReference type="EMBL" id="WPU65503.1"/>
    </source>
</evidence>
<gene>
    <name evidence="1" type="ORF">SOO65_01960</name>
</gene>
<keyword evidence="2" id="KW-1185">Reference proteome</keyword>
<dbReference type="RefSeq" id="WP_321396097.1">
    <property type="nucleotide sequence ID" value="NZ_CP139487.1"/>
</dbReference>
<protein>
    <submittedName>
        <fullName evidence="1">Uncharacterized protein</fullName>
    </submittedName>
</protein>
<accession>A0AAX4HQ83</accession>